<evidence type="ECO:0000313" key="1">
    <source>
        <dbReference type="EMBL" id="MEK8047390.1"/>
    </source>
</evidence>
<reference evidence="1 2" key="1">
    <citation type="submission" date="2024-04" db="EMBL/GenBank/DDBJ databases">
        <title>Novel species of the genus Ideonella isolated from streams.</title>
        <authorList>
            <person name="Lu H."/>
        </authorList>
    </citation>
    <scope>NUCLEOTIDE SEQUENCE [LARGE SCALE GENOMIC DNA]</scope>
    <source>
        <strain evidence="1 2">LYT19W</strain>
    </source>
</reference>
<evidence type="ECO:0000313" key="2">
    <source>
        <dbReference type="Proteomes" id="UP001379945"/>
    </source>
</evidence>
<dbReference type="Proteomes" id="UP001379945">
    <property type="component" value="Unassembled WGS sequence"/>
</dbReference>
<accession>A0ABU9C820</accession>
<dbReference type="EMBL" id="JBBUTI010000008">
    <property type="protein sequence ID" value="MEK8047390.1"/>
    <property type="molecule type" value="Genomic_DNA"/>
</dbReference>
<proteinExistence type="predicted"/>
<name>A0ABU9C820_9BURK</name>
<comment type="caution">
    <text evidence="1">The sequence shown here is derived from an EMBL/GenBank/DDBJ whole genome shotgun (WGS) entry which is preliminary data.</text>
</comment>
<gene>
    <name evidence="1" type="ORF">AACH00_13595</name>
</gene>
<keyword evidence="2" id="KW-1185">Reference proteome</keyword>
<dbReference type="RefSeq" id="WP_341399691.1">
    <property type="nucleotide sequence ID" value="NZ_JBBUTI010000008.1"/>
</dbReference>
<organism evidence="1 2">
    <name type="scientific">Ideonella margarita</name>
    <dbReference type="NCBI Taxonomy" id="2984191"/>
    <lineage>
        <taxon>Bacteria</taxon>
        <taxon>Pseudomonadati</taxon>
        <taxon>Pseudomonadota</taxon>
        <taxon>Betaproteobacteria</taxon>
        <taxon>Burkholderiales</taxon>
        <taxon>Sphaerotilaceae</taxon>
        <taxon>Ideonella</taxon>
    </lineage>
</organism>
<protein>
    <submittedName>
        <fullName evidence="1">Uncharacterized protein</fullName>
    </submittedName>
</protein>
<sequence>MEQPWWLVVGQETLERRYKANTDPKQYLRFLTGKVTPWSDLSDKGSVRFVLESASLMRHVYGSANKWLRQEKVTVRDAQLELTLEKQLSGVLQLKVESGRGGETISLPVKRNIDETPSAPAQRFGGLTHFRITQSYINAEGSIQKCRYDSDCFHTQPDQPDKHFVNDPKYRVRGMFFGADGQYLAILMEAALMHAGPGNLETDRGDHPGVFGVVVMKRVKS</sequence>